<evidence type="ECO:0000313" key="3">
    <source>
        <dbReference type="Proteomes" id="UP000270094"/>
    </source>
</evidence>
<evidence type="ECO:0000256" key="1">
    <source>
        <dbReference type="SAM" id="Coils"/>
    </source>
</evidence>
<gene>
    <name evidence="2" type="ORF">SVUK_LOCUS14895</name>
</gene>
<sequence>MHDLQPKEYFQDDKGWIGSFRMRAKRYAGSHETSNGVRKRMEVKPIAQNNYNLLQGPRMSPLALLAKKLVHTVRTFKSKNKDYKKWQDVVNELKEEGKKLKQKRKVKKLLEQRFDLFKRTLRDEGMGKTLLRVASVVTLH</sequence>
<protein>
    <submittedName>
        <fullName evidence="2">Uncharacterized protein</fullName>
    </submittedName>
</protein>
<dbReference type="AlphaFoldDB" id="A0A3P7JUL1"/>
<dbReference type="EMBL" id="UYYB01106730">
    <property type="protein sequence ID" value="VDM79897.1"/>
    <property type="molecule type" value="Genomic_DNA"/>
</dbReference>
<feature type="coiled-coil region" evidence="1">
    <location>
        <begin position="76"/>
        <end position="113"/>
    </location>
</feature>
<dbReference type="Pfam" id="PF04870">
    <property type="entry name" value="Moulting_cycle"/>
    <property type="match status" value="1"/>
</dbReference>
<accession>A0A3P7JUL1</accession>
<dbReference type="InterPro" id="IPR006954">
    <property type="entry name" value="Mlt-10-like"/>
</dbReference>
<reference evidence="2 3" key="1">
    <citation type="submission" date="2018-11" db="EMBL/GenBank/DDBJ databases">
        <authorList>
            <consortium name="Pathogen Informatics"/>
        </authorList>
    </citation>
    <scope>NUCLEOTIDE SEQUENCE [LARGE SCALE GENOMIC DNA]</scope>
</reference>
<keyword evidence="3" id="KW-1185">Reference proteome</keyword>
<proteinExistence type="predicted"/>
<organism evidence="2 3">
    <name type="scientific">Strongylus vulgaris</name>
    <name type="common">Blood worm</name>
    <dbReference type="NCBI Taxonomy" id="40348"/>
    <lineage>
        <taxon>Eukaryota</taxon>
        <taxon>Metazoa</taxon>
        <taxon>Ecdysozoa</taxon>
        <taxon>Nematoda</taxon>
        <taxon>Chromadorea</taxon>
        <taxon>Rhabditida</taxon>
        <taxon>Rhabditina</taxon>
        <taxon>Rhabditomorpha</taxon>
        <taxon>Strongyloidea</taxon>
        <taxon>Strongylidae</taxon>
        <taxon>Strongylus</taxon>
    </lineage>
</organism>
<name>A0A3P7JUL1_STRVU</name>
<dbReference type="Proteomes" id="UP000270094">
    <property type="component" value="Unassembled WGS sequence"/>
</dbReference>
<evidence type="ECO:0000313" key="2">
    <source>
        <dbReference type="EMBL" id="VDM79897.1"/>
    </source>
</evidence>
<dbReference type="OrthoDB" id="10587512at2759"/>
<keyword evidence="1" id="KW-0175">Coiled coil</keyword>